<dbReference type="InterPro" id="IPR000719">
    <property type="entry name" value="Prot_kinase_dom"/>
</dbReference>
<feature type="compositionally biased region" description="Polar residues" evidence="8">
    <location>
        <begin position="349"/>
        <end position="365"/>
    </location>
</feature>
<keyword evidence="3" id="KW-0808">Transferase</keyword>
<evidence type="ECO:0000256" key="5">
    <source>
        <dbReference type="ARBA" id="ARBA00022777"/>
    </source>
</evidence>
<gene>
    <name evidence="10" type="ORF">LJ657_13450</name>
</gene>
<evidence type="ECO:0000256" key="4">
    <source>
        <dbReference type="ARBA" id="ARBA00022741"/>
    </source>
</evidence>
<dbReference type="InterPro" id="IPR017441">
    <property type="entry name" value="Protein_kinase_ATP_BS"/>
</dbReference>
<dbReference type="Gene3D" id="1.10.510.10">
    <property type="entry name" value="Transferase(Phosphotransferase) domain 1"/>
    <property type="match status" value="1"/>
</dbReference>
<keyword evidence="5 10" id="KW-0418">Kinase</keyword>
<dbReference type="Proteomes" id="UP001108029">
    <property type="component" value="Unassembled WGS sequence"/>
</dbReference>
<keyword evidence="6 7" id="KW-0067">ATP-binding</keyword>
<keyword evidence="11" id="KW-1185">Reference proteome</keyword>
<dbReference type="PANTHER" id="PTHR43289:SF6">
    <property type="entry name" value="SERINE_THREONINE-PROTEIN KINASE NEKL-3"/>
    <property type="match status" value="1"/>
</dbReference>
<dbReference type="EMBL" id="JAJSBI010000005">
    <property type="protein sequence ID" value="MCD9874670.1"/>
    <property type="molecule type" value="Genomic_DNA"/>
</dbReference>
<dbReference type="RefSeq" id="WP_232648786.1">
    <property type="nucleotide sequence ID" value="NZ_JAJSBI010000005.1"/>
</dbReference>
<dbReference type="PANTHER" id="PTHR43289">
    <property type="entry name" value="MITOGEN-ACTIVATED PROTEIN KINASE KINASE KINASE 20-RELATED"/>
    <property type="match status" value="1"/>
</dbReference>
<feature type="domain" description="Protein kinase" evidence="9">
    <location>
        <begin position="15"/>
        <end position="274"/>
    </location>
</feature>
<feature type="binding site" evidence="7">
    <location>
        <position position="44"/>
    </location>
    <ligand>
        <name>ATP</name>
        <dbReference type="ChEBI" id="CHEBI:30616"/>
    </ligand>
</feature>
<dbReference type="AlphaFoldDB" id="A0A9Q3VPH9"/>
<dbReference type="GO" id="GO:0004674">
    <property type="term" value="F:protein serine/threonine kinase activity"/>
    <property type="evidence" value="ECO:0007669"/>
    <property type="project" value="UniProtKB-KW"/>
</dbReference>
<dbReference type="InterPro" id="IPR008271">
    <property type="entry name" value="Ser/Thr_kinase_AS"/>
</dbReference>
<dbReference type="SMART" id="SM00220">
    <property type="entry name" value="S_TKc"/>
    <property type="match status" value="1"/>
</dbReference>
<evidence type="ECO:0000256" key="2">
    <source>
        <dbReference type="ARBA" id="ARBA00022527"/>
    </source>
</evidence>
<name>A0A9Q3VPH9_9ACTN</name>
<keyword evidence="4 7" id="KW-0547">Nucleotide-binding</keyword>
<dbReference type="Gene3D" id="3.30.200.20">
    <property type="entry name" value="Phosphorylase Kinase, domain 1"/>
    <property type="match status" value="1"/>
</dbReference>
<evidence type="ECO:0000313" key="10">
    <source>
        <dbReference type="EMBL" id="MCD9874670.1"/>
    </source>
</evidence>
<dbReference type="CDD" id="cd14014">
    <property type="entry name" value="STKc_PknB_like"/>
    <property type="match status" value="1"/>
</dbReference>
<dbReference type="PROSITE" id="PS00107">
    <property type="entry name" value="PROTEIN_KINASE_ATP"/>
    <property type="match status" value="1"/>
</dbReference>
<evidence type="ECO:0000256" key="8">
    <source>
        <dbReference type="SAM" id="MobiDB-lite"/>
    </source>
</evidence>
<evidence type="ECO:0000256" key="7">
    <source>
        <dbReference type="PROSITE-ProRule" id="PRU10141"/>
    </source>
</evidence>
<dbReference type="EC" id="2.7.11.1" evidence="1"/>
<feature type="region of interest" description="Disordered" evidence="8">
    <location>
        <begin position="349"/>
        <end position="376"/>
    </location>
</feature>
<dbReference type="GO" id="GO:0005524">
    <property type="term" value="F:ATP binding"/>
    <property type="evidence" value="ECO:0007669"/>
    <property type="project" value="UniProtKB-UniRule"/>
</dbReference>
<reference evidence="10" key="1">
    <citation type="submission" date="2021-12" db="EMBL/GenBank/DDBJ databases">
        <authorList>
            <person name="Lee J.-H."/>
            <person name="Kim S.-B."/>
        </authorList>
    </citation>
    <scope>NUCLEOTIDE SEQUENCE</scope>
    <source>
        <strain evidence="10">NR30</strain>
    </source>
</reference>
<dbReference type="PROSITE" id="PS50011">
    <property type="entry name" value="PROTEIN_KINASE_DOM"/>
    <property type="match status" value="1"/>
</dbReference>
<evidence type="ECO:0000259" key="9">
    <source>
        <dbReference type="PROSITE" id="PS50011"/>
    </source>
</evidence>
<sequence length="530" mass="56040">MNDGDTDRRVVDGRFELESRVGGGGMGTVWRARDLLLHRSVAVKEVRPADPDLAEYDPDSARMLRERVLREGRALARVQHPNVVTIHHIVDGGEGTYPWIVMELVEGGSLADRLARAPMTPAEAARLGRGVLDALRAAHAAGVQHRDVKPANVLLRTDGRPVLTDCGIAAIRDSTALTATGSIIGTADYMAPERVTGGDGGPAADLWSLAMMLYVAVEGHHPLRRGTTLATLAAVLHEDVPPPRQGGALAPLLAAVLVRDPGARPDAETTDRMLAAAEQAGDEPTATSYPLAPARNAVPAPIPTPSDTVVPSLDRQVRVRRAALASVAAGAVLVGGITWVAWPDGNGNKASASTTTGGQHSTPASTPRADTPLPSPATRLATGMLTPDGIRMALKAIEDKTGRDTFGDLAVYPEYVSVKAMVPGSRTRYDSYTYHPGRGVEKGPLNGTLMGTEPVSLKNYRWDLLPALLTLAEQKLNVDKPMSRYLLLQAPSRLSNTPAGMAVYLSDDYATGYVLATPQGKVTNVVPADG</sequence>
<evidence type="ECO:0000313" key="11">
    <source>
        <dbReference type="Proteomes" id="UP001108029"/>
    </source>
</evidence>
<comment type="caution">
    <text evidence="10">The sequence shown here is derived from an EMBL/GenBank/DDBJ whole genome shotgun (WGS) entry which is preliminary data.</text>
</comment>
<evidence type="ECO:0000256" key="1">
    <source>
        <dbReference type="ARBA" id="ARBA00012513"/>
    </source>
</evidence>
<protein>
    <recommendedName>
        <fullName evidence="1">non-specific serine/threonine protein kinase</fullName>
        <ecNumber evidence="1">2.7.11.1</ecNumber>
    </recommendedName>
</protein>
<dbReference type="SUPFAM" id="SSF56112">
    <property type="entry name" value="Protein kinase-like (PK-like)"/>
    <property type="match status" value="1"/>
</dbReference>
<keyword evidence="2 10" id="KW-0723">Serine/threonine-protein kinase</keyword>
<dbReference type="Pfam" id="PF00069">
    <property type="entry name" value="Pkinase"/>
    <property type="match status" value="1"/>
</dbReference>
<dbReference type="InterPro" id="IPR011009">
    <property type="entry name" value="Kinase-like_dom_sf"/>
</dbReference>
<accession>A0A9Q3VPH9</accession>
<dbReference type="PROSITE" id="PS00108">
    <property type="entry name" value="PROTEIN_KINASE_ST"/>
    <property type="match status" value="1"/>
</dbReference>
<evidence type="ECO:0000256" key="3">
    <source>
        <dbReference type="ARBA" id="ARBA00022679"/>
    </source>
</evidence>
<evidence type="ECO:0000256" key="6">
    <source>
        <dbReference type="ARBA" id="ARBA00022840"/>
    </source>
</evidence>
<proteinExistence type="predicted"/>
<organism evidence="10 11">
    <name type="scientific">Streptomyces guryensis</name>
    <dbReference type="NCBI Taxonomy" id="2886947"/>
    <lineage>
        <taxon>Bacteria</taxon>
        <taxon>Bacillati</taxon>
        <taxon>Actinomycetota</taxon>
        <taxon>Actinomycetes</taxon>
        <taxon>Kitasatosporales</taxon>
        <taxon>Streptomycetaceae</taxon>
        <taxon>Streptomyces</taxon>
    </lineage>
</organism>